<gene>
    <name evidence="1" type="ORF">O181_039155</name>
</gene>
<proteinExistence type="predicted"/>
<dbReference type="EMBL" id="AVOT02015270">
    <property type="protein sequence ID" value="MBW0499440.1"/>
    <property type="molecule type" value="Genomic_DNA"/>
</dbReference>
<protein>
    <submittedName>
        <fullName evidence="1">Uncharacterized protein</fullName>
    </submittedName>
</protein>
<organism evidence="1 2">
    <name type="scientific">Austropuccinia psidii MF-1</name>
    <dbReference type="NCBI Taxonomy" id="1389203"/>
    <lineage>
        <taxon>Eukaryota</taxon>
        <taxon>Fungi</taxon>
        <taxon>Dikarya</taxon>
        <taxon>Basidiomycota</taxon>
        <taxon>Pucciniomycotina</taxon>
        <taxon>Pucciniomycetes</taxon>
        <taxon>Pucciniales</taxon>
        <taxon>Sphaerophragmiaceae</taxon>
        <taxon>Austropuccinia</taxon>
    </lineage>
</organism>
<dbReference type="Proteomes" id="UP000765509">
    <property type="component" value="Unassembled WGS sequence"/>
</dbReference>
<accession>A0A9Q3DB24</accession>
<sequence>MQAEHSLLTVSGTSRRFWAGLEDRFTALDRPPPHLKPQIGHQRDAVIEPSSSTTNHPSIHPSVFRKINRGCQLGIVDSWKKQNTKTSSISIYFLHPK</sequence>
<comment type="caution">
    <text evidence="1">The sequence shown here is derived from an EMBL/GenBank/DDBJ whole genome shotgun (WGS) entry which is preliminary data.</text>
</comment>
<name>A0A9Q3DB24_9BASI</name>
<evidence type="ECO:0000313" key="2">
    <source>
        <dbReference type="Proteomes" id="UP000765509"/>
    </source>
</evidence>
<evidence type="ECO:0000313" key="1">
    <source>
        <dbReference type="EMBL" id="MBW0499440.1"/>
    </source>
</evidence>
<keyword evidence="2" id="KW-1185">Reference proteome</keyword>
<reference evidence="1" key="1">
    <citation type="submission" date="2021-03" db="EMBL/GenBank/DDBJ databases">
        <title>Draft genome sequence of rust myrtle Austropuccinia psidii MF-1, a brazilian biotype.</title>
        <authorList>
            <person name="Quecine M.C."/>
            <person name="Pachon D.M.R."/>
            <person name="Bonatelli M.L."/>
            <person name="Correr F.H."/>
            <person name="Franceschini L.M."/>
            <person name="Leite T.F."/>
            <person name="Margarido G.R.A."/>
            <person name="Almeida C.A."/>
            <person name="Ferrarezi J.A."/>
            <person name="Labate C.A."/>
        </authorList>
    </citation>
    <scope>NUCLEOTIDE SEQUENCE</scope>
    <source>
        <strain evidence="1">MF-1</strain>
    </source>
</reference>
<dbReference type="AlphaFoldDB" id="A0A9Q3DB24"/>